<organism evidence="1 2">
    <name type="scientific">Paenibacillus agricola</name>
    <dbReference type="NCBI Taxonomy" id="2716264"/>
    <lineage>
        <taxon>Bacteria</taxon>
        <taxon>Bacillati</taxon>
        <taxon>Bacillota</taxon>
        <taxon>Bacilli</taxon>
        <taxon>Bacillales</taxon>
        <taxon>Paenibacillaceae</taxon>
        <taxon>Paenibacillus</taxon>
    </lineage>
</organism>
<dbReference type="EMBL" id="JAAOIW010000005">
    <property type="protein sequence ID" value="NHN31423.1"/>
    <property type="molecule type" value="Genomic_DNA"/>
</dbReference>
<dbReference type="RefSeq" id="WP_166151420.1">
    <property type="nucleotide sequence ID" value="NZ_JAAOIW010000005.1"/>
</dbReference>
<accession>A0ABX0J9E9</accession>
<name>A0ABX0J9E9_9BACL</name>
<evidence type="ECO:0000313" key="1">
    <source>
        <dbReference type="EMBL" id="NHN31423.1"/>
    </source>
</evidence>
<evidence type="ECO:0000313" key="2">
    <source>
        <dbReference type="Proteomes" id="UP001165962"/>
    </source>
</evidence>
<dbReference type="Proteomes" id="UP001165962">
    <property type="component" value="Unassembled WGS sequence"/>
</dbReference>
<protein>
    <submittedName>
        <fullName evidence="1">Uncharacterized protein</fullName>
    </submittedName>
</protein>
<reference evidence="1" key="1">
    <citation type="submission" date="2020-03" db="EMBL/GenBank/DDBJ databases">
        <title>Draft sequencing of Paenibacilllus sp. S3N08.</title>
        <authorList>
            <person name="Kim D.-U."/>
        </authorList>
    </citation>
    <scope>NUCLEOTIDE SEQUENCE</scope>
    <source>
        <strain evidence="1">S3N08</strain>
    </source>
</reference>
<comment type="caution">
    <text evidence="1">The sequence shown here is derived from an EMBL/GenBank/DDBJ whole genome shotgun (WGS) entry which is preliminary data.</text>
</comment>
<keyword evidence="2" id="KW-1185">Reference proteome</keyword>
<proteinExistence type="predicted"/>
<sequence>MAKPLNQSEDQDDRHNNNNTACHQLDDLRIWIYNYALSAADVLGLAAL</sequence>
<gene>
    <name evidence="1" type="ORF">G9U52_16415</name>
</gene>